<evidence type="ECO:0000313" key="1">
    <source>
        <dbReference type="EMBL" id="GMM52399.1"/>
    </source>
</evidence>
<dbReference type="AlphaFoldDB" id="A0AAV5RPE8"/>
<evidence type="ECO:0000313" key="2">
    <source>
        <dbReference type="Proteomes" id="UP001362899"/>
    </source>
</evidence>
<dbReference type="Proteomes" id="UP001362899">
    <property type="component" value="Unassembled WGS sequence"/>
</dbReference>
<accession>A0AAV5RPE8</accession>
<comment type="caution">
    <text evidence="1">The sequence shown here is derived from an EMBL/GenBank/DDBJ whole genome shotgun (WGS) entry which is preliminary data.</text>
</comment>
<name>A0AAV5RPE8_STABA</name>
<protein>
    <submittedName>
        <fullName evidence="1">Uncharacterized protein</fullName>
    </submittedName>
</protein>
<gene>
    <name evidence="1" type="ORF">DASB73_033620</name>
</gene>
<organism evidence="1 2">
    <name type="scientific">Starmerella bacillaris</name>
    <name type="common">Yeast</name>
    <name type="synonym">Candida zemplinina</name>
    <dbReference type="NCBI Taxonomy" id="1247836"/>
    <lineage>
        <taxon>Eukaryota</taxon>
        <taxon>Fungi</taxon>
        <taxon>Dikarya</taxon>
        <taxon>Ascomycota</taxon>
        <taxon>Saccharomycotina</taxon>
        <taxon>Dipodascomycetes</taxon>
        <taxon>Dipodascales</taxon>
        <taxon>Trichomonascaceae</taxon>
        <taxon>Starmerella</taxon>
    </lineage>
</organism>
<dbReference type="EMBL" id="BTGC01000008">
    <property type="protein sequence ID" value="GMM52399.1"/>
    <property type="molecule type" value="Genomic_DNA"/>
</dbReference>
<reference evidence="1 2" key="1">
    <citation type="journal article" date="2023" name="Elife">
        <title>Identification of key yeast species and microbe-microbe interactions impacting larval growth of Drosophila in the wild.</title>
        <authorList>
            <person name="Mure A."/>
            <person name="Sugiura Y."/>
            <person name="Maeda R."/>
            <person name="Honda K."/>
            <person name="Sakurai N."/>
            <person name="Takahashi Y."/>
            <person name="Watada M."/>
            <person name="Katoh T."/>
            <person name="Gotoh A."/>
            <person name="Gotoh Y."/>
            <person name="Taniguchi I."/>
            <person name="Nakamura K."/>
            <person name="Hayashi T."/>
            <person name="Katayama T."/>
            <person name="Uemura T."/>
            <person name="Hattori Y."/>
        </authorList>
    </citation>
    <scope>NUCLEOTIDE SEQUENCE [LARGE SCALE GENOMIC DNA]</scope>
    <source>
        <strain evidence="1 2">SB-73</strain>
    </source>
</reference>
<proteinExistence type="predicted"/>
<keyword evidence="2" id="KW-1185">Reference proteome</keyword>
<sequence length="1009" mass="115612">MDKRKYAVTINQARNLVNLHILSDGILYVHADGVQHPFYTLSLPGIQDSAIVNEYLILLTREALYIEKWCENKSLYNPKIDIFSLEFVGQSNETRYLANGYDTNRFAVYSDSGNVDVYEVIPNDNEAYDEKPYEIRSLYTTQFAPNIIQVCIHNEFVFASYFSSSSISVYCANEDTEPTLALIVPHNNEFSYTKMFDLIPARGNLYLYEKLKGHSLVIDVKAAFLGNNTYKHCERIKGRNVVPYYVYDNKRLKCQLYSSRIPIEDTSLREKWDEMLKKYQKAKKLTKKSYDFSSLICNPYNEMQFYGVKRVHSTNYLVKGSLSKSFYPDIEIPFIGKPLTNIVPTESALYVTTESSTYQCVTRNNGTFFKKVATEKDVILADGVYKGKHITAYRNHYVIDGVSYSTDEPCLDAVIEPELFVLRYASRIDSNDQTVLDGFKTSFLAVIRGRTYVGLNLSSNTDRAAFYECFKKQKMQKKENKVEAGAVVCLCDNDIVAFYELNFIPKFGCELHDNSWFILGTNVVIYRNDCIEWLPDIKFAVELQYKDYDNQSDLGPFHDSRAFNKDDVNLIVWGRKSFLVNSSFIMEILSLGTGTISGPVKAAGEYIIYCDMNVVNIVHSKVFLNALDIRVTSTEIGDFDGDVRIHCGDIKNTLTIQDDFGNCEFYDSDNLERLEASPNLKQILSERNRAFCGFTALGPANSSTLISLTSNMIVKNMCFAGRHITNRSKLNGVMANLQEISNANAKIDKKSMGLFISKPGILFYQLTENCRFSIWAHKETHGSRNTYVVVWEYTWPNMLHPFSLEIPDYGDIENERIANENLRINDAIHVERFNDDVIVCALPNKLTLFASSDQEYSAIQLHEDSEFRPISKSFKFFTPKTLELKQSFDKDSRVSIKAVSSNKWLLAYKANESLFVIEISIARRSFDLDQSDQARSENGVTVTYPEIFITKREIDLSLDITEDINDFYFLTTSEDDLTIRMVVTMGDIRELFYFPSERYRENPTPLAVD</sequence>